<accession>A0AAN7KPE7</accession>
<reference evidence="2 3" key="1">
    <citation type="journal article" date="2023" name="Hortic Res">
        <title>Pangenome of water caltrop reveals structural variations and asymmetric subgenome divergence after allopolyploidization.</title>
        <authorList>
            <person name="Zhang X."/>
            <person name="Chen Y."/>
            <person name="Wang L."/>
            <person name="Yuan Y."/>
            <person name="Fang M."/>
            <person name="Shi L."/>
            <person name="Lu R."/>
            <person name="Comes H.P."/>
            <person name="Ma Y."/>
            <person name="Chen Y."/>
            <person name="Huang G."/>
            <person name="Zhou Y."/>
            <person name="Zheng Z."/>
            <person name="Qiu Y."/>
        </authorList>
    </citation>
    <scope>NUCLEOTIDE SEQUENCE [LARGE SCALE GENOMIC DNA]</scope>
    <source>
        <tissue evidence="2">Roots</tissue>
    </source>
</reference>
<comment type="caution">
    <text evidence="2">The sequence shown here is derived from an EMBL/GenBank/DDBJ whole genome shotgun (WGS) entry which is preliminary data.</text>
</comment>
<sequence>MDHEVIKRGLGFVRRKRRWIGLLAALGISSYAAYRIYHLPSVTRKRKRLVKLLGALASVLEMVSDSADTIGLISKDLKEFLQSDVDEIPRSLKQISKIARSEVFCSSVNRMSEALTIGLMRGYKAGSNMHNGSTMGQLHSVSYTDKVMDRIFSSAGTGFASVVVGSFARNLVLGFYYKGESVNGSKMNGGDHLSSSSEVLRWLNIACDDKCRELMGDCIQKFVSTAVAVYLDKTININTYDEIFSGLTNPKHQHKVQDILVTVCNNAIETLIKTSYQVLTSPDSCTKSSCSVIDQSEEQCAVGEKSSALEFPSKYHFGSSFSDAQDSGLVDNASSTLAVPTNRSFVLDVTGRVAFETMRSLLLFLSWKLSEGARRSLDVVHGEVVHRSMEVARFIGSKSSVIVTLCLALYLHLLGGTGVILTA</sequence>
<evidence type="ECO:0000313" key="3">
    <source>
        <dbReference type="Proteomes" id="UP001345219"/>
    </source>
</evidence>
<keyword evidence="1" id="KW-0812">Transmembrane</keyword>
<organism evidence="2 3">
    <name type="scientific">Trapa incisa</name>
    <dbReference type="NCBI Taxonomy" id="236973"/>
    <lineage>
        <taxon>Eukaryota</taxon>
        <taxon>Viridiplantae</taxon>
        <taxon>Streptophyta</taxon>
        <taxon>Embryophyta</taxon>
        <taxon>Tracheophyta</taxon>
        <taxon>Spermatophyta</taxon>
        <taxon>Magnoliopsida</taxon>
        <taxon>eudicotyledons</taxon>
        <taxon>Gunneridae</taxon>
        <taxon>Pentapetalae</taxon>
        <taxon>rosids</taxon>
        <taxon>malvids</taxon>
        <taxon>Myrtales</taxon>
        <taxon>Lythraceae</taxon>
        <taxon>Trapa</taxon>
    </lineage>
</organism>
<dbReference type="AlphaFoldDB" id="A0AAN7KPE7"/>
<keyword evidence="1" id="KW-1133">Transmembrane helix</keyword>
<feature type="transmembrane region" description="Helical" evidence="1">
    <location>
        <begin position="19"/>
        <end position="37"/>
    </location>
</feature>
<protein>
    <recommendedName>
        <fullName evidence="4">Protein PHLOEM PROTEIN 2-LIKE A10</fullName>
    </recommendedName>
</protein>
<feature type="transmembrane region" description="Helical" evidence="1">
    <location>
        <begin position="401"/>
        <end position="421"/>
    </location>
</feature>
<evidence type="ECO:0008006" key="4">
    <source>
        <dbReference type="Google" id="ProtNLM"/>
    </source>
</evidence>
<dbReference type="EMBL" id="JAXIOK010000005">
    <property type="protein sequence ID" value="KAK4770505.1"/>
    <property type="molecule type" value="Genomic_DNA"/>
</dbReference>
<dbReference type="PANTHER" id="PTHR21477:SF12">
    <property type="entry name" value="PROTEIN PHLOEM PROTEIN 2-LIKE A10"/>
    <property type="match status" value="1"/>
</dbReference>
<dbReference type="Proteomes" id="UP001345219">
    <property type="component" value="Chromosome 24"/>
</dbReference>
<proteinExistence type="predicted"/>
<name>A0AAN7KPE7_9MYRT</name>
<evidence type="ECO:0000256" key="1">
    <source>
        <dbReference type="SAM" id="Phobius"/>
    </source>
</evidence>
<evidence type="ECO:0000313" key="2">
    <source>
        <dbReference type="EMBL" id="KAK4770505.1"/>
    </source>
</evidence>
<dbReference type="PANTHER" id="PTHR21477">
    <property type="entry name" value="ZGC:172139"/>
    <property type="match status" value="1"/>
</dbReference>
<dbReference type="InterPro" id="IPR019141">
    <property type="entry name" value="DUF2045"/>
</dbReference>
<keyword evidence="3" id="KW-1185">Reference proteome</keyword>
<gene>
    <name evidence="2" type="ORF">SAY87_031037</name>
</gene>
<keyword evidence="1" id="KW-0472">Membrane</keyword>